<proteinExistence type="predicted"/>
<dbReference type="Gene3D" id="3.30.70.560">
    <property type="entry name" value="7,8-Dihydro-6-hydroxymethylpterin-pyrophosphokinase HPPK"/>
    <property type="match status" value="1"/>
</dbReference>
<dbReference type="STRING" id="889306.KP78_00760"/>
<comment type="catalytic activity">
    <reaction evidence="1">
        <text>6-hydroxymethyl-7,8-dihydropterin + ATP = (7,8-dihydropterin-6-yl)methyl diphosphate + AMP + H(+)</text>
        <dbReference type="Rhea" id="RHEA:11412"/>
        <dbReference type="ChEBI" id="CHEBI:15378"/>
        <dbReference type="ChEBI" id="CHEBI:30616"/>
        <dbReference type="ChEBI" id="CHEBI:44841"/>
        <dbReference type="ChEBI" id="CHEBI:72950"/>
        <dbReference type="ChEBI" id="CHEBI:456215"/>
        <dbReference type="EC" id="2.7.6.3"/>
    </reaction>
</comment>
<evidence type="ECO:0000256" key="8">
    <source>
        <dbReference type="ARBA" id="ARBA00022909"/>
    </source>
</evidence>
<evidence type="ECO:0000256" key="4">
    <source>
        <dbReference type="ARBA" id="ARBA00022679"/>
    </source>
</evidence>
<dbReference type="GO" id="GO:0003848">
    <property type="term" value="F:2-amino-4-hydroxy-6-hydroxymethyldihydropteridine diphosphokinase activity"/>
    <property type="evidence" value="ECO:0007669"/>
    <property type="project" value="UniProtKB-EC"/>
</dbReference>
<dbReference type="GO" id="GO:0046656">
    <property type="term" value="P:folic acid biosynthetic process"/>
    <property type="evidence" value="ECO:0007669"/>
    <property type="project" value="UniProtKB-KW"/>
</dbReference>
<dbReference type="PANTHER" id="PTHR43071:SF1">
    <property type="entry name" value="2-AMINO-4-HYDROXY-6-HYDROXYMETHYLDIHYDROPTERIDINE PYROPHOSPHOKINASE"/>
    <property type="match status" value="1"/>
</dbReference>
<keyword evidence="11" id="KW-1185">Reference proteome</keyword>
<keyword evidence="5" id="KW-0547">Nucleotide-binding</keyword>
<dbReference type="RefSeq" id="WP_052474423.1">
    <property type="nucleotide sequence ID" value="NZ_JXRP01000003.1"/>
</dbReference>
<dbReference type="EMBL" id="JXRP01000003">
    <property type="protein sequence ID" value="KIL52541.1"/>
    <property type="molecule type" value="Genomic_DNA"/>
</dbReference>
<reference evidence="10 11" key="1">
    <citation type="submission" date="2015-01" db="EMBL/GenBank/DDBJ databases">
        <title>Genome sequencing of Jeotgalibacillus soli.</title>
        <authorList>
            <person name="Goh K.M."/>
            <person name="Chan K.-G."/>
            <person name="Yaakop A.S."/>
            <person name="Ee R."/>
            <person name="Gan H.M."/>
            <person name="Chan C.S."/>
        </authorList>
    </citation>
    <scope>NUCLEOTIDE SEQUENCE [LARGE SCALE GENOMIC DNA]</scope>
    <source>
        <strain evidence="10 11">P9</strain>
    </source>
</reference>
<dbReference type="Pfam" id="PF01288">
    <property type="entry name" value="HPPK"/>
    <property type="match status" value="1"/>
</dbReference>
<dbReference type="InterPro" id="IPR000550">
    <property type="entry name" value="Hppk"/>
</dbReference>
<dbReference type="UniPathway" id="UPA00077">
    <property type="reaction ID" value="UER00155"/>
</dbReference>
<dbReference type="CDD" id="cd00483">
    <property type="entry name" value="HPPK"/>
    <property type="match status" value="1"/>
</dbReference>
<dbReference type="EC" id="2.7.6.3" evidence="3"/>
<dbReference type="NCBIfam" id="TIGR01498">
    <property type="entry name" value="folK"/>
    <property type="match status" value="1"/>
</dbReference>
<organism evidence="10 11">
    <name type="scientific">Jeotgalibacillus soli</name>
    <dbReference type="NCBI Taxonomy" id="889306"/>
    <lineage>
        <taxon>Bacteria</taxon>
        <taxon>Bacillati</taxon>
        <taxon>Bacillota</taxon>
        <taxon>Bacilli</taxon>
        <taxon>Bacillales</taxon>
        <taxon>Caryophanaceae</taxon>
        <taxon>Jeotgalibacillus</taxon>
    </lineage>
</organism>
<keyword evidence="4 10" id="KW-0808">Transferase</keyword>
<dbReference type="PROSITE" id="PS00794">
    <property type="entry name" value="HPPK"/>
    <property type="match status" value="1"/>
</dbReference>
<dbReference type="GO" id="GO:0046654">
    <property type="term" value="P:tetrahydrofolate biosynthetic process"/>
    <property type="evidence" value="ECO:0007669"/>
    <property type="project" value="UniProtKB-UniPathway"/>
</dbReference>
<comment type="pathway">
    <text evidence="2">Cofactor biosynthesis; tetrahydrofolate biosynthesis; 2-amino-4-hydroxy-6-hydroxymethyl-7,8-dihydropteridine diphosphate from 7,8-dihydroneopterin triphosphate: step 4/4.</text>
</comment>
<dbReference type="PANTHER" id="PTHR43071">
    <property type="entry name" value="2-AMINO-4-HYDROXY-6-HYDROXYMETHYLDIHYDROPTERIDINE PYROPHOSPHOKINASE"/>
    <property type="match status" value="1"/>
</dbReference>
<evidence type="ECO:0000259" key="9">
    <source>
        <dbReference type="PROSITE" id="PS00794"/>
    </source>
</evidence>
<comment type="caution">
    <text evidence="10">The sequence shown here is derived from an EMBL/GenBank/DDBJ whole genome shotgun (WGS) entry which is preliminary data.</text>
</comment>
<evidence type="ECO:0000256" key="5">
    <source>
        <dbReference type="ARBA" id="ARBA00022741"/>
    </source>
</evidence>
<name>A0A0C2W7J6_9BACL</name>
<evidence type="ECO:0000256" key="2">
    <source>
        <dbReference type="ARBA" id="ARBA00005051"/>
    </source>
</evidence>
<dbReference type="GO" id="GO:0005524">
    <property type="term" value="F:ATP binding"/>
    <property type="evidence" value="ECO:0007669"/>
    <property type="project" value="UniProtKB-KW"/>
</dbReference>
<evidence type="ECO:0000313" key="11">
    <source>
        <dbReference type="Proteomes" id="UP000031938"/>
    </source>
</evidence>
<dbReference type="OrthoDB" id="9808041at2"/>
<dbReference type="PATRIC" id="fig|889306.3.peg.75"/>
<dbReference type="SUPFAM" id="SSF55083">
    <property type="entry name" value="6-hydroxymethyl-7,8-dihydropterin pyrophosphokinase, HPPK"/>
    <property type="match status" value="1"/>
</dbReference>
<gene>
    <name evidence="10" type="ORF">KP78_00760</name>
</gene>
<evidence type="ECO:0000256" key="3">
    <source>
        <dbReference type="ARBA" id="ARBA00013253"/>
    </source>
</evidence>
<accession>A0A0C2W7J6</accession>
<dbReference type="GO" id="GO:0016301">
    <property type="term" value="F:kinase activity"/>
    <property type="evidence" value="ECO:0007669"/>
    <property type="project" value="UniProtKB-KW"/>
</dbReference>
<keyword evidence="8" id="KW-0289">Folate biosynthesis</keyword>
<evidence type="ECO:0000256" key="7">
    <source>
        <dbReference type="ARBA" id="ARBA00022840"/>
    </source>
</evidence>
<evidence type="ECO:0000256" key="1">
    <source>
        <dbReference type="ARBA" id="ARBA00000198"/>
    </source>
</evidence>
<dbReference type="Proteomes" id="UP000031938">
    <property type="component" value="Unassembled WGS sequence"/>
</dbReference>
<keyword evidence="6 10" id="KW-0418">Kinase</keyword>
<feature type="domain" description="7,8-dihydro-6-hydroxymethylpterin-pyrophosphokinase" evidence="9">
    <location>
        <begin position="89"/>
        <end position="100"/>
    </location>
</feature>
<sequence>MTSIAYLSLGSNMGDRLTNLKAAVRRLRTFEEIDVTAVSSIYETDPVGFTDQEAFLNMVLEVKTSLIAEELFQKCLQVEAALGRERMIRWGPRTIDLDILLYNDDDVESENLIIPHPRMHERSFVLIPLLDVNPALEHPVLKKQLKEIFQALEDHEGVRLWKLTQGRSVSAFLEG</sequence>
<evidence type="ECO:0000256" key="6">
    <source>
        <dbReference type="ARBA" id="ARBA00022777"/>
    </source>
</evidence>
<protein>
    <recommendedName>
        <fullName evidence="3">2-amino-4-hydroxy-6-hydroxymethyldihydropteridine diphosphokinase</fullName>
        <ecNumber evidence="3">2.7.6.3</ecNumber>
    </recommendedName>
</protein>
<keyword evidence="7" id="KW-0067">ATP-binding</keyword>
<evidence type="ECO:0000313" key="10">
    <source>
        <dbReference type="EMBL" id="KIL52541.1"/>
    </source>
</evidence>
<dbReference type="InterPro" id="IPR035907">
    <property type="entry name" value="Hppk_sf"/>
</dbReference>
<dbReference type="AlphaFoldDB" id="A0A0C2W7J6"/>